<sequence>MAAAAATTDEEEWEYEYDENETEDFYITLDLSALNEDDDEKTATNLSATGHPMLAQTRLRALNASRKDAEAAVAPPEDQQATSLGQAQITGLHTLNPLINYNGQLLSCEWNETIGTDMFFAKPDSNSDASNRPLRSLPAVDLLGTSSVKLVAKKASIIPREYASGSLPGKGKMDSSSFSEGSEDIEFEEGYQAPSGFLRKFNKAKAKRGDKTRFAISKRTKKPVLVNPKAPQETTEK</sequence>
<dbReference type="InterPro" id="IPR019481">
    <property type="entry name" value="TFIIIC_triple_barrel"/>
</dbReference>
<gene>
    <name evidence="3" type="ORF">BS50DRAFT_73829</name>
</gene>
<name>A0A2T2NG78_CORCC</name>
<dbReference type="Proteomes" id="UP000240883">
    <property type="component" value="Unassembled WGS sequence"/>
</dbReference>
<evidence type="ECO:0000259" key="2">
    <source>
        <dbReference type="Pfam" id="PF10419"/>
    </source>
</evidence>
<keyword evidence="4" id="KW-1185">Reference proteome</keyword>
<proteinExistence type="predicted"/>
<protein>
    <recommendedName>
        <fullName evidence="2">Transcription factor TFIIIC triple barrel domain-containing protein</fullName>
    </recommendedName>
</protein>
<reference evidence="3 4" key="1">
    <citation type="journal article" date="2018" name="Front. Microbiol.">
        <title>Genome-Wide Analysis of Corynespora cassiicola Leaf Fall Disease Putative Effectors.</title>
        <authorList>
            <person name="Lopez D."/>
            <person name="Ribeiro S."/>
            <person name="Label P."/>
            <person name="Fumanal B."/>
            <person name="Venisse J.S."/>
            <person name="Kohler A."/>
            <person name="de Oliveira R.R."/>
            <person name="Labutti K."/>
            <person name="Lipzen A."/>
            <person name="Lail K."/>
            <person name="Bauer D."/>
            <person name="Ohm R.A."/>
            <person name="Barry K.W."/>
            <person name="Spatafora J."/>
            <person name="Grigoriev I.V."/>
            <person name="Martin F.M."/>
            <person name="Pujade-Renaud V."/>
        </authorList>
    </citation>
    <scope>NUCLEOTIDE SEQUENCE [LARGE SCALE GENOMIC DNA]</scope>
    <source>
        <strain evidence="3 4">Philippines</strain>
    </source>
</reference>
<feature type="domain" description="Transcription factor TFIIIC triple barrel" evidence="2">
    <location>
        <begin position="20"/>
        <end position="156"/>
    </location>
</feature>
<evidence type="ECO:0000256" key="1">
    <source>
        <dbReference type="SAM" id="MobiDB-lite"/>
    </source>
</evidence>
<dbReference type="AlphaFoldDB" id="A0A2T2NG78"/>
<feature type="region of interest" description="Disordered" evidence="1">
    <location>
        <begin position="209"/>
        <end position="237"/>
    </location>
</feature>
<dbReference type="OrthoDB" id="1877767at2759"/>
<dbReference type="Gene3D" id="2.60.40.4370">
    <property type="match status" value="1"/>
</dbReference>
<organism evidence="3 4">
    <name type="scientific">Corynespora cassiicola Philippines</name>
    <dbReference type="NCBI Taxonomy" id="1448308"/>
    <lineage>
        <taxon>Eukaryota</taxon>
        <taxon>Fungi</taxon>
        <taxon>Dikarya</taxon>
        <taxon>Ascomycota</taxon>
        <taxon>Pezizomycotina</taxon>
        <taxon>Dothideomycetes</taxon>
        <taxon>Pleosporomycetidae</taxon>
        <taxon>Pleosporales</taxon>
        <taxon>Corynesporascaceae</taxon>
        <taxon>Corynespora</taxon>
    </lineage>
</organism>
<dbReference type="EMBL" id="KZ678138">
    <property type="protein sequence ID" value="PSN64434.1"/>
    <property type="molecule type" value="Genomic_DNA"/>
</dbReference>
<evidence type="ECO:0000313" key="4">
    <source>
        <dbReference type="Proteomes" id="UP000240883"/>
    </source>
</evidence>
<evidence type="ECO:0000313" key="3">
    <source>
        <dbReference type="EMBL" id="PSN64434.1"/>
    </source>
</evidence>
<accession>A0A2T2NG78</accession>
<dbReference type="STRING" id="1448308.A0A2T2NG78"/>
<dbReference type="Pfam" id="PF10419">
    <property type="entry name" value="TFIIIC_sub6"/>
    <property type="match status" value="1"/>
</dbReference>